<dbReference type="Proteomes" id="UP000008694">
    <property type="component" value="Unassembled WGS sequence"/>
</dbReference>
<dbReference type="GO" id="GO:0005524">
    <property type="term" value="F:ATP binding"/>
    <property type="evidence" value="ECO:0007669"/>
    <property type="project" value="UniProtKB-KW"/>
</dbReference>
<keyword evidence="2" id="KW-0547">Nucleotide-binding</keyword>
<dbReference type="STRING" id="81972.D7MYA4"/>
<dbReference type="InterPro" id="IPR002423">
    <property type="entry name" value="Cpn60/GroEL/TCP-1"/>
</dbReference>
<evidence type="ECO:0000313" key="6">
    <source>
        <dbReference type="Proteomes" id="UP000008694"/>
    </source>
</evidence>
<feature type="non-terminal residue" evidence="5">
    <location>
        <position position="188"/>
    </location>
</feature>
<proteinExistence type="inferred from homology"/>
<dbReference type="EMBL" id="GL349274">
    <property type="protein sequence ID" value="EFH38479.1"/>
    <property type="molecule type" value="Genomic_DNA"/>
</dbReference>
<gene>
    <name evidence="5" type="ORF">ARALYDRAFT_655771</name>
</gene>
<dbReference type="Gene3D" id="3.50.7.10">
    <property type="entry name" value="GroEL"/>
    <property type="match status" value="1"/>
</dbReference>
<evidence type="ECO:0000256" key="3">
    <source>
        <dbReference type="ARBA" id="ARBA00022840"/>
    </source>
</evidence>
<dbReference type="Pfam" id="PF00118">
    <property type="entry name" value="Cpn60_TCP1"/>
    <property type="match status" value="1"/>
</dbReference>
<organism evidence="6">
    <name type="scientific">Arabidopsis lyrata subsp. lyrata</name>
    <name type="common">Lyre-leaved rock-cress</name>
    <dbReference type="NCBI Taxonomy" id="81972"/>
    <lineage>
        <taxon>Eukaryota</taxon>
        <taxon>Viridiplantae</taxon>
        <taxon>Streptophyta</taxon>
        <taxon>Embryophyta</taxon>
        <taxon>Tracheophyta</taxon>
        <taxon>Spermatophyta</taxon>
        <taxon>Magnoliopsida</taxon>
        <taxon>eudicotyledons</taxon>
        <taxon>Gunneridae</taxon>
        <taxon>Pentapetalae</taxon>
        <taxon>rosids</taxon>
        <taxon>malvids</taxon>
        <taxon>Brassicales</taxon>
        <taxon>Brassicaceae</taxon>
        <taxon>Camelineae</taxon>
        <taxon>Arabidopsis</taxon>
    </lineage>
</organism>
<keyword evidence="4" id="KW-0143">Chaperone</keyword>
<dbReference type="SUPFAM" id="SSF52029">
    <property type="entry name" value="GroEL apical domain-like"/>
    <property type="match status" value="1"/>
</dbReference>
<dbReference type="InterPro" id="IPR027413">
    <property type="entry name" value="GROEL-like_equatorial_sf"/>
</dbReference>
<dbReference type="KEGG" id="aly:9298297"/>
<evidence type="ECO:0000256" key="2">
    <source>
        <dbReference type="ARBA" id="ARBA00022741"/>
    </source>
</evidence>
<dbReference type="InterPro" id="IPR027410">
    <property type="entry name" value="TCP-1-like_intermed_sf"/>
</dbReference>
<keyword evidence="3" id="KW-0067">ATP-binding</keyword>
<evidence type="ECO:0000256" key="1">
    <source>
        <dbReference type="ARBA" id="ARBA00008020"/>
    </source>
</evidence>
<evidence type="ECO:0000256" key="4">
    <source>
        <dbReference type="ARBA" id="ARBA00023186"/>
    </source>
</evidence>
<dbReference type="PANTHER" id="PTHR11353">
    <property type="entry name" value="CHAPERONIN"/>
    <property type="match status" value="1"/>
</dbReference>
<feature type="non-terminal residue" evidence="5">
    <location>
        <position position="1"/>
    </location>
</feature>
<dbReference type="GO" id="GO:0140662">
    <property type="term" value="F:ATP-dependent protein folding chaperone"/>
    <property type="evidence" value="ECO:0007669"/>
    <property type="project" value="InterPro"/>
</dbReference>
<protein>
    <submittedName>
        <fullName evidence="5">Predicted protein</fullName>
    </submittedName>
</protein>
<dbReference type="Gene3D" id="1.10.560.10">
    <property type="entry name" value="GroEL-like equatorial domain"/>
    <property type="match status" value="1"/>
</dbReference>
<accession>D7MYA4</accession>
<dbReference type="HOGENOM" id="CLU_1444470_0_0_1"/>
<sequence>TKEAVVEALIKAIADSGAKVIVSRSSICKMTLNLCELYKIMVLQITSEIDFTSFCCKAGAVASSQLFLPQHLGYTDSISITEIDGARLMIAEIGNSSTIVLCGTKWSLLNKQERYITQGIDTYKGTCISQGMFRHRDRSIVPWKTAMELLVTMKVYAKSHTRLENHAISKFVESLEYVLNNRPDSFTT</sequence>
<dbReference type="Gramene" id="Al_scaffold_0881_2">
    <property type="protein sequence ID" value="Al_scaffold_0881_2"/>
    <property type="gene ID" value="Al_scaffold_0881_2"/>
</dbReference>
<dbReference type="eggNOG" id="KOG0362">
    <property type="taxonomic scope" value="Eukaryota"/>
</dbReference>
<name>D7MYA4_ARALL</name>
<dbReference type="InterPro" id="IPR027409">
    <property type="entry name" value="GroEL-like_apical_dom_sf"/>
</dbReference>
<dbReference type="AlphaFoldDB" id="D7MYA4"/>
<reference evidence="6" key="1">
    <citation type="journal article" date="2011" name="Nat. Genet.">
        <title>The Arabidopsis lyrata genome sequence and the basis of rapid genome size change.</title>
        <authorList>
            <person name="Hu T.T."/>
            <person name="Pattyn P."/>
            <person name="Bakker E.G."/>
            <person name="Cao J."/>
            <person name="Cheng J.-F."/>
            <person name="Clark R.M."/>
            <person name="Fahlgren N."/>
            <person name="Fawcett J.A."/>
            <person name="Grimwood J."/>
            <person name="Gundlach H."/>
            <person name="Haberer G."/>
            <person name="Hollister J.D."/>
            <person name="Ossowski S."/>
            <person name="Ottilar R.P."/>
            <person name="Salamov A.A."/>
            <person name="Schneeberger K."/>
            <person name="Spannagl M."/>
            <person name="Wang X."/>
            <person name="Yang L."/>
            <person name="Nasrallah M.E."/>
            <person name="Bergelson J."/>
            <person name="Carrington J.C."/>
            <person name="Gaut B.S."/>
            <person name="Schmutz J."/>
            <person name="Mayer K.F.X."/>
            <person name="Van de Peer Y."/>
            <person name="Grigoriev I.V."/>
            <person name="Nordborg M."/>
            <person name="Weigel D."/>
            <person name="Guo Y.-L."/>
        </authorList>
    </citation>
    <scope>NUCLEOTIDE SEQUENCE [LARGE SCALE GENOMIC DNA]</scope>
    <source>
        <strain evidence="6">cv. MN47</strain>
    </source>
</reference>
<keyword evidence="6" id="KW-1185">Reference proteome</keyword>
<dbReference type="OrthoDB" id="1728029at2759"/>
<evidence type="ECO:0000313" key="5">
    <source>
        <dbReference type="EMBL" id="EFH38479.1"/>
    </source>
</evidence>
<dbReference type="Gene3D" id="3.30.260.10">
    <property type="entry name" value="TCP-1-like chaperonin intermediate domain"/>
    <property type="match status" value="1"/>
</dbReference>
<comment type="similarity">
    <text evidence="1">Belongs to the TCP-1 chaperonin family.</text>
</comment>
<dbReference type="InterPro" id="IPR017998">
    <property type="entry name" value="Chaperone_TCP-1"/>
</dbReference>